<protein>
    <submittedName>
        <fullName evidence="2">Uncharacterized protein</fullName>
    </submittedName>
</protein>
<reference evidence="2 3" key="1">
    <citation type="journal article" date="2019" name="Nat. Microbiol.">
        <title>Mediterranean grassland soil C-N compound turnover is dependent on rainfall and depth, and is mediated by genomically divergent microorganisms.</title>
        <authorList>
            <person name="Diamond S."/>
            <person name="Andeer P.F."/>
            <person name="Li Z."/>
            <person name="Crits-Christoph A."/>
            <person name="Burstein D."/>
            <person name="Anantharaman K."/>
            <person name="Lane K.R."/>
            <person name="Thomas B.C."/>
            <person name="Pan C."/>
            <person name="Northen T.R."/>
            <person name="Banfield J.F."/>
        </authorList>
    </citation>
    <scope>NUCLEOTIDE SEQUENCE [LARGE SCALE GENOMIC DNA]</scope>
    <source>
        <strain evidence="2">NP_7</strain>
    </source>
</reference>
<evidence type="ECO:0000313" key="3">
    <source>
        <dbReference type="Proteomes" id="UP000320048"/>
    </source>
</evidence>
<dbReference type="Proteomes" id="UP000320048">
    <property type="component" value="Unassembled WGS sequence"/>
</dbReference>
<accession>A0A537JCG4</accession>
<evidence type="ECO:0000256" key="1">
    <source>
        <dbReference type="SAM" id="MobiDB-lite"/>
    </source>
</evidence>
<feature type="region of interest" description="Disordered" evidence="1">
    <location>
        <begin position="107"/>
        <end position="129"/>
    </location>
</feature>
<proteinExistence type="predicted"/>
<sequence>MLERRNTTALGRKRRRDYDRSLKKLRFLGMPAWAVEYYSRLARVAGLPPHMVVCHVAVVVAGRQMQANAAHKPQREVGKAHRDGATRPEAIPSYLAASNKLAFIQEARARSERAGTRPRRRSGLTSRNA</sequence>
<dbReference type="AlphaFoldDB" id="A0A537JCG4"/>
<feature type="region of interest" description="Disordered" evidence="1">
    <location>
        <begin position="68"/>
        <end position="90"/>
    </location>
</feature>
<evidence type="ECO:0000313" key="2">
    <source>
        <dbReference type="EMBL" id="TMI81244.1"/>
    </source>
</evidence>
<name>A0A537JCG4_9BACT</name>
<feature type="compositionally biased region" description="Basic and acidic residues" evidence="1">
    <location>
        <begin position="73"/>
        <end position="86"/>
    </location>
</feature>
<gene>
    <name evidence="2" type="ORF">E6H04_07220</name>
</gene>
<organism evidence="2 3">
    <name type="scientific">Candidatus Segetimicrobium genomatis</name>
    <dbReference type="NCBI Taxonomy" id="2569760"/>
    <lineage>
        <taxon>Bacteria</taxon>
        <taxon>Bacillati</taxon>
        <taxon>Candidatus Sysuimicrobiota</taxon>
        <taxon>Candidatus Sysuimicrobiia</taxon>
        <taxon>Candidatus Sysuimicrobiales</taxon>
        <taxon>Candidatus Segetimicrobiaceae</taxon>
        <taxon>Candidatus Segetimicrobium</taxon>
    </lineage>
</organism>
<comment type="caution">
    <text evidence="2">The sequence shown here is derived from an EMBL/GenBank/DDBJ whole genome shotgun (WGS) entry which is preliminary data.</text>
</comment>
<dbReference type="EMBL" id="VBAO01000178">
    <property type="protein sequence ID" value="TMI81244.1"/>
    <property type="molecule type" value="Genomic_DNA"/>
</dbReference>